<reference evidence="2" key="1">
    <citation type="submission" date="2021-06" db="EMBL/GenBank/DDBJ databases">
        <title>Comparative genomics, transcriptomics and evolutionary studies reveal genomic signatures of adaptation to plant cell wall in hemibiotrophic fungi.</title>
        <authorList>
            <consortium name="DOE Joint Genome Institute"/>
            <person name="Baroncelli R."/>
            <person name="Diaz J.F."/>
            <person name="Benocci T."/>
            <person name="Peng M."/>
            <person name="Battaglia E."/>
            <person name="Haridas S."/>
            <person name="Andreopoulos W."/>
            <person name="Labutti K."/>
            <person name="Pangilinan J."/>
            <person name="Floch G.L."/>
            <person name="Makela M.R."/>
            <person name="Henrissat B."/>
            <person name="Grigoriev I.V."/>
            <person name="Crouch J.A."/>
            <person name="De Vries R.P."/>
            <person name="Sukno S.A."/>
            <person name="Thon M.R."/>
        </authorList>
    </citation>
    <scope>NUCLEOTIDE SEQUENCE</scope>
    <source>
        <strain evidence="2">CBS 125086</strain>
    </source>
</reference>
<organism evidence="2 3">
    <name type="scientific">Colletotrichum navitas</name>
    <dbReference type="NCBI Taxonomy" id="681940"/>
    <lineage>
        <taxon>Eukaryota</taxon>
        <taxon>Fungi</taxon>
        <taxon>Dikarya</taxon>
        <taxon>Ascomycota</taxon>
        <taxon>Pezizomycotina</taxon>
        <taxon>Sordariomycetes</taxon>
        <taxon>Hypocreomycetidae</taxon>
        <taxon>Glomerellales</taxon>
        <taxon>Glomerellaceae</taxon>
        <taxon>Colletotrichum</taxon>
        <taxon>Colletotrichum graminicola species complex</taxon>
    </lineage>
</organism>
<dbReference type="EMBL" id="JAHLJV010000130">
    <property type="protein sequence ID" value="KAK1569555.1"/>
    <property type="molecule type" value="Genomic_DNA"/>
</dbReference>
<dbReference type="AlphaFoldDB" id="A0AAD8PKX7"/>
<feature type="region of interest" description="Disordered" evidence="1">
    <location>
        <begin position="79"/>
        <end position="141"/>
    </location>
</feature>
<evidence type="ECO:0000313" key="3">
    <source>
        <dbReference type="Proteomes" id="UP001230504"/>
    </source>
</evidence>
<feature type="region of interest" description="Disordered" evidence="1">
    <location>
        <begin position="217"/>
        <end position="264"/>
    </location>
</feature>
<dbReference type="Proteomes" id="UP001230504">
    <property type="component" value="Unassembled WGS sequence"/>
</dbReference>
<dbReference type="GeneID" id="85448569"/>
<keyword evidence="3" id="KW-1185">Reference proteome</keyword>
<name>A0AAD8PKX7_9PEZI</name>
<sequence>MSTDRSLRARQLYRFYQAATGEEKSDIWNRLETADPGFKMLKDLGWDLQLVDGDEEKWLDGWNKKGQIKSWISNNLASWRRTRDRQEESKTPAGGSQDEETQAVAVGGQPKGEQPSHDSSIPQPKDRPSSPQPSAAAHPHRLVRSQSLGLQARPDQPRDMANNTSLLRNNVMRPIVIPASNGGRNEWPLRLRTKGTTTINKMPGEWDAGPEDVDHGAEGLSRGETVGDGDGPSTVGLSSGSSVMAGRDGAAIAEGSQKRVTHQERQKWLDWYRNVFLPEQRKKEKE</sequence>
<gene>
    <name evidence="2" type="ORF">LY79DRAFT_674589</name>
</gene>
<comment type="caution">
    <text evidence="2">The sequence shown here is derived from an EMBL/GenBank/DDBJ whole genome shotgun (WGS) entry which is preliminary data.</text>
</comment>
<dbReference type="RefSeq" id="XP_060407784.1">
    <property type="nucleotide sequence ID" value="XM_060564329.1"/>
</dbReference>
<evidence type="ECO:0000313" key="2">
    <source>
        <dbReference type="EMBL" id="KAK1569555.1"/>
    </source>
</evidence>
<accession>A0AAD8PKX7</accession>
<proteinExistence type="predicted"/>
<protein>
    <submittedName>
        <fullName evidence="2">Uncharacterized protein</fullName>
    </submittedName>
</protein>
<evidence type="ECO:0000256" key="1">
    <source>
        <dbReference type="SAM" id="MobiDB-lite"/>
    </source>
</evidence>